<reference evidence="2 3" key="1">
    <citation type="submission" date="2018-01" db="EMBL/GenBank/DDBJ databases">
        <title>Draft genome sequence of Salinispora sp. 13K206.</title>
        <authorList>
            <person name="Sahin N."/>
            <person name="Saygin H."/>
            <person name="Ay H."/>
        </authorList>
    </citation>
    <scope>NUCLEOTIDE SEQUENCE [LARGE SCALE GENOMIC DNA]</scope>
    <source>
        <strain evidence="2 3">13K206</strain>
    </source>
</reference>
<evidence type="ECO:0000313" key="2">
    <source>
        <dbReference type="EMBL" id="PZG00609.1"/>
    </source>
</evidence>
<keyword evidence="1" id="KW-0812">Transmembrane</keyword>
<dbReference type="EMBL" id="POUB01000042">
    <property type="protein sequence ID" value="PZG00609.1"/>
    <property type="molecule type" value="Genomic_DNA"/>
</dbReference>
<accession>A0A2W2D9M8</accession>
<protein>
    <submittedName>
        <fullName evidence="2">Uncharacterized protein</fullName>
    </submittedName>
</protein>
<keyword evidence="1" id="KW-0472">Membrane</keyword>
<feature type="transmembrane region" description="Helical" evidence="1">
    <location>
        <begin position="42"/>
        <end position="60"/>
    </location>
</feature>
<feature type="transmembrane region" description="Helical" evidence="1">
    <location>
        <begin position="72"/>
        <end position="95"/>
    </location>
</feature>
<organism evidence="2 3">
    <name type="scientific">Micromonospora deserti</name>
    <dbReference type="NCBI Taxonomy" id="2070366"/>
    <lineage>
        <taxon>Bacteria</taxon>
        <taxon>Bacillati</taxon>
        <taxon>Actinomycetota</taxon>
        <taxon>Actinomycetes</taxon>
        <taxon>Micromonosporales</taxon>
        <taxon>Micromonosporaceae</taxon>
        <taxon>Micromonospora</taxon>
    </lineage>
</organism>
<evidence type="ECO:0000256" key="1">
    <source>
        <dbReference type="SAM" id="Phobius"/>
    </source>
</evidence>
<sequence length="325" mass="34137">MGRTFPGPVGLAAWIAVTLPAPLVFFEGTHRWEEHQDVSTALWWTLGALPVLAAVVAARWTRYTGQRRTSSAFLAAVVVATLISAVFLGASMAVYRWGIPLQGAAGWWSVLSSGALLAAAGAAIGYMIGLGNVRRSRLSDRHGYLIGGMVTVVGVLLAQVTVQLGAEDSTSRYDVIGYGGVGPYTAAASNPGVVILPAAGRYAILAVGFAPQDPDCRVTGVGLAGRSAELVTIAPGDYGTDAASYAWVASFNVPDPGTYSLACRSSDDQASYIVWETPDIRGTVGELVHWPLVAIWFLGAVPGLLIIANTATRRRAKRQEVRAPA</sequence>
<name>A0A2W2D9M8_9ACTN</name>
<dbReference type="AlphaFoldDB" id="A0A2W2D9M8"/>
<comment type="caution">
    <text evidence="2">The sequence shown here is derived from an EMBL/GenBank/DDBJ whole genome shotgun (WGS) entry which is preliminary data.</text>
</comment>
<feature type="transmembrane region" description="Helical" evidence="1">
    <location>
        <begin position="143"/>
        <end position="162"/>
    </location>
</feature>
<feature type="transmembrane region" description="Helical" evidence="1">
    <location>
        <begin position="107"/>
        <end position="131"/>
    </location>
</feature>
<dbReference type="OrthoDB" id="3390424at2"/>
<evidence type="ECO:0000313" key="3">
    <source>
        <dbReference type="Proteomes" id="UP000248749"/>
    </source>
</evidence>
<proteinExistence type="predicted"/>
<gene>
    <name evidence="2" type="ORF">C1I99_09365</name>
</gene>
<feature type="transmembrane region" description="Helical" evidence="1">
    <location>
        <begin position="288"/>
        <end position="308"/>
    </location>
</feature>
<dbReference type="Proteomes" id="UP000248749">
    <property type="component" value="Unassembled WGS sequence"/>
</dbReference>
<keyword evidence="1" id="KW-1133">Transmembrane helix</keyword>
<keyword evidence="3" id="KW-1185">Reference proteome</keyword>